<proteinExistence type="predicted"/>
<name>C4IDM7_CLOBU</name>
<gene>
    <name evidence="1" type="ORF">CLP_3457</name>
</gene>
<dbReference type="Proteomes" id="UP000003081">
    <property type="component" value="Unassembled WGS sequence"/>
</dbReference>
<dbReference type="eggNOG" id="COG0535">
    <property type="taxonomic scope" value="Bacteria"/>
</dbReference>
<protein>
    <submittedName>
        <fullName evidence="1">Uncharacterized protein</fullName>
    </submittedName>
</protein>
<dbReference type="HOGENOM" id="CLU_136653_0_0_9"/>
<dbReference type="RefSeq" id="WP_003408793.1">
    <property type="nucleotide sequence ID" value="NZ_ACOM01000004.1"/>
</dbReference>
<sequence>MIEIVCIIIGILILLLMYNIKKDIIEQKRNKSMYYEYYNNLNVWIKIKNSYFQIEDYIKENNINSIAIYGVGDLGTRLYEELKESSVEIKYFTDKKFIDNDGYAEYDNIPMVNIKNYEEKDSVDAIIITPFFYYESIKKDLKSFGVNVPIISLDTILSDIHNKILSESMG</sequence>
<reference evidence="1 2" key="1">
    <citation type="submission" date="2009-08" db="EMBL/GenBank/DDBJ databases">
        <authorList>
            <person name="Shrivastava S."/>
            <person name="Brinkac L.B."/>
            <person name="Brown J.L."/>
            <person name="Bruce D.B."/>
            <person name="Detter C."/>
            <person name="Green L.D."/>
            <person name="Munk C.A."/>
            <person name="Rogers Y.C."/>
            <person name="Tapia R."/>
            <person name="Sims D.R."/>
            <person name="Smith L.A."/>
            <person name="Smith T.J."/>
            <person name="Sutton G."/>
            <person name="Brettin T."/>
        </authorList>
    </citation>
    <scope>NUCLEOTIDE SEQUENCE [LARGE SCALE GENOMIC DNA]</scope>
    <source>
        <strain evidence="2">E4 str. BoNT E BL5262</strain>
    </source>
</reference>
<dbReference type="EMBL" id="ACOM01000004">
    <property type="protein sequence ID" value="EEP55567.1"/>
    <property type="molecule type" value="Genomic_DNA"/>
</dbReference>
<dbReference type="Gene3D" id="3.40.50.720">
    <property type="entry name" value="NAD(P)-binding Rossmann-like Domain"/>
    <property type="match status" value="1"/>
</dbReference>
<comment type="caution">
    <text evidence="1">The sequence shown here is derived from an EMBL/GenBank/DDBJ whole genome shotgun (WGS) entry which is preliminary data.</text>
</comment>
<organism evidence="1 2">
    <name type="scientific">Clostridium butyricum E4 str. BoNT E BL5262</name>
    <dbReference type="NCBI Taxonomy" id="632245"/>
    <lineage>
        <taxon>Bacteria</taxon>
        <taxon>Bacillati</taxon>
        <taxon>Bacillota</taxon>
        <taxon>Clostridia</taxon>
        <taxon>Eubacteriales</taxon>
        <taxon>Clostridiaceae</taxon>
        <taxon>Clostridium</taxon>
    </lineage>
</organism>
<dbReference type="AlphaFoldDB" id="C4IDM7"/>
<evidence type="ECO:0000313" key="1">
    <source>
        <dbReference type="EMBL" id="EEP55567.1"/>
    </source>
</evidence>
<evidence type="ECO:0000313" key="2">
    <source>
        <dbReference type="Proteomes" id="UP000003081"/>
    </source>
</evidence>
<accession>C4IDM7</accession>
<keyword evidence="2" id="KW-1185">Reference proteome</keyword>